<protein>
    <submittedName>
        <fullName evidence="2 3">Uncharacterized protein</fullName>
    </submittedName>
</protein>
<dbReference type="Gramene" id="PNT66381">
    <property type="protein sequence ID" value="PNT66381"/>
    <property type="gene ID" value="BRADI_3g10865v3"/>
</dbReference>
<evidence type="ECO:0000256" key="1">
    <source>
        <dbReference type="SAM" id="MobiDB-lite"/>
    </source>
</evidence>
<dbReference type="InParanoid" id="A0A2K2CWH3"/>
<name>A0A2K2CWH3_BRADI</name>
<reference evidence="3" key="3">
    <citation type="submission" date="2018-08" db="UniProtKB">
        <authorList>
            <consortium name="EnsemblPlants"/>
        </authorList>
    </citation>
    <scope>IDENTIFICATION</scope>
    <source>
        <strain evidence="3">cv. Bd21</strain>
    </source>
</reference>
<reference evidence="2" key="2">
    <citation type="submission" date="2017-06" db="EMBL/GenBank/DDBJ databases">
        <title>WGS assembly of Brachypodium distachyon.</title>
        <authorList>
            <consortium name="The International Brachypodium Initiative"/>
            <person name="Lucas S."/>
            <person name="Harmon-Smith M."/>
            <person name="Lail K."/>
            <person name="Tice H."/>
            <person name="Grimwood J."/>
            <person name="Bruce D."/>
            <person name="Barry K."/>
            <person name="Shu S."/>
            <person name="Lindquist E."/>
            <person name="Wang M."/>
            <person name="Pitluck S."/>
            <person name="Vogel J.P."/>
            <person name="Garvin D.F."/>
            <person name="Mockler T.C."/>
            <person name="Schmutz J."/>
            <person name="Rokhsar D."/>
            <person name="Bevan M.W."/>
        </authorList>
    </citation>
    <scope>NUCLEOTIDE SEQUENCE</scope>
    <source>
        <strain evidence="2">Bd21</strain>
    </source>
</reference>
<gene>
    <name evidence="2" type="ORF">BRADI_3g10865v3</name>
</gene>
<evidence type="ECO:0000313" key="3">
    <source>
        <dbReference type="EnsemblPlants" id="PNT66381"/>
    </source>
</evidence>
<feature type="compositionally biased region" description="Gly residues" evidence="1">
    <location>
        <begin position="30"/>
        <end position="48"/>
    </location>
</feature>
<proteinExistence type="predicted"/>
<evidence type="ECO:0000313" key="2">
    <source>
        <dbReference type="EMBL" id="PNT66381.1"/>
    </source>
</evidence>
<reference evidence="2 3" key="1">
    <citation type="journal article" date="2010" name="Nature">
        <title>Genome sequencing and analysis of the model grass Brachypodium distachyon.</title>
        <authorList>
            <consortium name="International Brachypodium Initiative"/>
        </authorList>
    </citation>
    <scope>NUCLEOTIDE SEQUENCE [LARGE SCALE GENOMIC DNA]</scope>
    <source>
        <strain evidence="2 3">Bd21</strain>
    </source>
</reference>
<dbReference type="AlphaFoldDB" id="A0A2K2CWH3"/>
<evidence type="ECO:0000313" key="4">
    <source>
        <dbReference type="Proteomes" id="UP000008810"/>
    </source>
</evidence>
<organism evidence="2">
    <name type="scientific">Brachypodium distachyon</name>
    <name type="common">Purple false brome</name>
    <name type="synonym">Trachynia distachya</name>
    <dbReference type="NCBI Taxonomy" id="15368"/>
    <lineage>
        <taxon>Eukaryota</taxon>
        <taxon>Viridiplantae</taxon>
        <taxon>Streptophyta</taxon>
        <taxon>Embryophyta</taxon>
        <taxon>Tracheophyta</taxon>
        <taxon>Spermatophyta</taxon>
        <taxon>Magnoliopsida</taxon>
        <taxon>Liliopsida</taxon>
        <taxon>Poales</taxon>
        <taxon>Poaceae</taxon>
        <taxon>BOP clade</taxon>
        <taxon>Pooideae</taxon>
        <taxon>Stipodae</taxon>
        <taxon>Brachypodieae</taxon>
        <taxon>Brachypodium</taxon>
    </lineage>
</organism>
<dbReference type="Proteomes" id="UP000008810">
    <property type="component" value="Chromosome 3"/>
</dbReference>
<dbReference type="EMBL" id="CM000882">
    <property type="protein sequence ID" value="PNT66381.1"/>
    <property type="molecule type" value="Genomic_DNA"/>
</dbReference>
<keyword evidence="4" id="KW-1185">Reference proteome</keyword>
<dbReference type="EnsemblPlants" id="PNT66381">
    <property type="protein sequence ID" value="PNT66381"/>
    <property type="gene ID" value="BRADI_3g10865v3"/>
</dbReference>
<accession>A0A2K2CWH3</accession>
<feature type="region of interest" description="Disordered" evidence="1">
    <location>
        <begin position="182"/>
        <end position="201"/>
    </location>
</feature>
<sequence>MNTMQAPYLPISATDRPPPHPPPQPAPGADAGGGVSTVGHAGGGGATNGRAGGGGATIGHAGGAGGTFGLLEAVGCRGGRAARGGRRPPSRWRAWLAQACGCGGGGNSGAMKSLRGAYYSLDLERLHGACTLGQKDRRLGEDRRRGRPGERLEVVASISRLQRGWGFLEATVEAQEVQLPDMPPITLDDADVQTVNSLAPP</sequence>
<feature type="region of interest" description="Disordered" evidence="1">
    <location>
        <begin position="1"/>
        <end position="48"/>
    </location>
</feature>